<evidence type="ECO:0000256" key="1">
    <source>
        <dbReference type="SAM" id="MobiDB-lite"/>
    </source>
</evidence>
<sequence>MSPTYPAAMTCFPSESDMKKSNFYNALHISETSGGSEPATNKEDVSCGHHHREDTRSSRSHTVFYQRRRRAVPARGTTISQSSSRFIAVWNVMALSVKYCWHCAWDVARKSTFDLGLGSANYTSCMPVNSLK</sequence>
<feature type="compositionally biased region" description="Basic and acidic residues" evidence="1">
    <location>
        <begin position="40"/>
        <end position="57"/>
    </location>
</feature>
<protein>
    <submittedName>
        <fullName evidence="2">Uncharacterized protein</fullName>
    </submittedName>
</protein>
<proteinExistence type="predicted"/>
<organism evidence="2 3">
    <name type="scientific">Elysia crispata</name>
    <name type="common">lettuce slug</name>
    <dbReference type="NCBI Taxonomy" id="231223"/>
    <lineage>
        <taxon>Eukaryota</taxon>
        <taxon>Metazoa</taxon>
        <taxon>Spiralia</taxon>
        <taxon>Lophotrochozoa</taxon>
        <taxon>Mollusca</taxon>
        <taxon>Gastropoda</taxon>
        <taxon>Heterobranchia</taxon>
        <taxon>Euthyneura</taxon>
        <taxon>Panpulmonata</taxon>
        <taxon>Sacoglossa</taxon>
        <taxon>Placobranchoidea</taxon>
        <taxon>Plakobranchidae</taxon>
        <taxon>Elysia</taxon>
    </lineage>
</organism>
<keyword evidence="3" id="KW-1185">Reference proteome</keyword>
<dbReference type="Proteomes" id="UP001283361">
    <property type="component" value="Unassembled WGS sequence"/>
</dbReference>
<comment type="caution">
    <text evidence="2">The sequence shown here is derived from an EMBL/GenBank/DDBJ whole genome shotgun (WGS) entry which is preliminary data.</text>
</comment>
<dbReference type="AlphaFoldDB" id="A0AAE1AHD5"/>
<feature type="region of interest" description="Disordered" evidence="1">
    <location>
        <begin position="31"/>
        <end position="60"/>
    </location>
</feature>
<dbReference type="EMBL" id="JAWDGP010001847">
    <property type="protein sequence ID" value="KAK3787687.1"/>
    <property type="molecule type" value="Genomic_DNA"/>
</dbReference>
<accession>A0AAE1AHD5</accession>
<evidence type="ECO:0000313" key="3">
    <source>
        <dbReference type="Proteomes" id="UP001283361"/>
    </source>
</evidence>
<reference evidence="2" key="1">
    <citation type="journal article" date="2023" name="G3 (Bethesda)">
        <title>A reference genome for the long-term kleptoplast-retaining sea slug Elysia crispata morphotype clarki.</title>
        <authorList>
            <person name="Eastman K.E."/>
            <person name="Pendleton A.L."/>
            <person name="Shaikh M.A."/>
            <person name="Suttiyut T."/>
            <person name="Ogas R."/>
            <person name="Tomko P."/>
            <person name="Gavelis G."/>
            <person name="Widhalm J.R."/>
            <person name="Wisecaver J.H."/>
        </authorList>
    </citation>
    <scope>NUCLEOTIDE SEQUENCE</scope>
    <source>
        <strain evidence="2">ECLA1</strain>
    </source>
</reference>
<gene>
    <name evidence="2" type="ORF">RRG08_031916</name>
</gene>
<name>A0AAE1AHD5_9GAST</name>
<evidence type="ECO:0000313" key="2">
    <source>
        <dbReference type="EMBL" id="KAK3787687.1"/>
    </source>
</evidence>